<evidence type="ECO:0000313" key="3">
    <source>
        <dbReference type="Proteomes" id="UP001208689"/>
    </source>
</evidence>
<keyword evidence="1" id="KW-1133">Transmembrane helix</keyword>
<dbReference type="Pfam" id="PF06197">
    <property type="entry name" value="DUF998"/>
    <property type="match status" value="1"/>
</dbReference>
<reference evidence="2" key="1">
    <citation type="submission" date="2022-09" db="EMBL/GenBank/DDBJ databases">
        <title>Actin cytoskeleton and complex cell architecture in an #Asgard archaeon.</title>
        <authorList>
            <person name="Ponce Toledo R.I."/>
            <person name="Schleper C."/>
            <person name="Rodrigues Oliveira T."/>
            <person name="Wollweber F."/>
            <person name="Xu J."/>
            <person name="Rittmann S."/>
            <person name="Klingl A."/>
            <person name="Pilhofer M."/>
        </authorList>
    </citation>
    <scope>NUCLEOTIDE SEQUENCE</scope>
    <source>
        <strain evidence="2">B-35</strain>
    </source>
</reference>
<feature type="transmembrane region" description="Helical" evidence="1">
    <location>
        <begin position="186"/>
        <end position="205"/>
    </location>
</feature>
<organism evidence="2 3">
    <name type="scientific">Candidatus Lokiarchaeum ossiferum</name>
    <dbReference type="NCBI Taxonomy" id="2951803"/>
    <lineage>
        <taxon>Archaea</taxon>
        <taxon>Promethearchaeati</taxon>
        <taxon>Promethearchaeota</taxon>
        <taxon>Promethearchaeia</taxon>
        <taxon>Promethearchaeales</taxon>
        <taxon>Promethearchaeaceae</taxon>
        <taxon>Candidatus Lokiarchaeum</taxon>
    </lineage>
</organism>
<feature type="transmembrane region" description="Helical" evidence="1">
    <location>
        <begin position="104"/>
        <end position="129"/>
    </location>
</feature>
<keyword evidence="1" id="KW-0812">Transmembrane</keyword>
<dbReference type="Proteomes" id="UP001208689">
    <property type="component" value="Chromosome"/>
</dbReference>
<name>A0ABY6HQ10_9ARCH</name>
<keyword evidence="3" id="KW-1185">Reference proteome</keyword>
<keyword evidence="1" id="KW-0472">Membrane</keyword>
<dbReference type="InterPro" id="IPR009339">
    <property type="entry name" value="DUF998"/>
</dbReference>
<protein>
    <recommendedName>
        <fullName evidence="4">DUF998 domain-containing protein</fullName>
    </recommendedName>
</protein>
<evidence type="ECO:0000313" key="2">
    <source>
        <dbReference type="EMBL" id="UYP44982.1"/>
    </source>
</evidence>
<accession>A0ABY6HQ10</accession>
<gene>
    <name evidence="2" type="ORF">NEF87_001267</name>
</gene>
<feature type="transmembrane region" description="Helical" evidence="1">
    <location>
        <begin position="150"/>
        <end position="174"/>
    </location>
</feature>
<evidence type="ECO:0000256" key="1">
    <source>
        <dbReference type="SAM" id="Phobius"/>
    </source>
</evidence>
<feature type="transmembrane region" description="Helical" evidence="1">
    <location>
        <begin position="74"/>
        <end position="98"/>
    </location>
</feature>
<sequence length="206" mass="23304">MYIYGLIGVLIVICAFAQIRFPENYSIFTNTISDQGSILLNPRGHKLWNIGVIIIGISMIPHFIHLFRIMKSISYLLSGISTLFGVISSISLSLIGIFPKDFKVPHFTFAGITFGGIFFMANINLILIIKGFRIYKQQKLSTQKLPVSSILKIVITVAIYFIFNMSFLIFVIQSKISGNIVPFWEWGYLFGIILWLISSTIKLPVK</sequence>
<proteinExistence type="predicted"/>
<feature type="transmembrane region" description="Helical" evidence="1">
    <location>
        <begin position="47"/>
        <end position="67"/>
    </location>
</feature>
<evidence type="ECO:0008006" key="4">
    <source>
        <dbReference type="Google" id="ProtNLM"/>
    </source>
</evidence>
<dbReference type="EMBL" id="CP104013">
    <property type="protein sequence ID" value="UYP44982.1"/>
    <property type="molecule type" value="Genomic_DNA"/>
</dbReference>